<dbReference type="EMBL" id="CP007513">
    <property type="protein sequence ID" value="AHX21985.1"/>
    <property type="molecule type" value="Genomic_DNA"/>
</dbReference>
<organism evidence="1 2">
    <name type="scientific">Bacillus bombysepticus str. Wang</name>
    <dbReference type="NCBI Taxonomy" id="1330043"/>
    <lineage>
        <taxon>Bacteria</taxon>
        <taxon>Bacillati</taxon>
        <taxon>Bacillota</taxon>
        <taxon>Bacilli</taxon>
        <taxon>Bacillales</taxon>
        <taxon>Bacillaceae</taxon>
        <taxon>Bacillus</taxon>
        <taxon>Bacillus cereus group</taxon>
    </lineage>
</organism>
<dbReference type="Proteomes" id="UP000031778">
    <property type="component" value="Plasmid pBb"/>
</dbReference>
<dbReference type="RefSeq" id="WP_044585359.1">
    <property type="nucleotide sequence ID" value="NZ_CP007513.1"/>
</dbReference>
<sequence length="184" mass="22039">MHNSWVSLKPLRDENSMYFDNGFEKYCERIVKEIGDIPSEVLEQWVYRLSDDEDVTNEFGNIDYTKVKFELQEWCTNKMLNVKPTKFGEDFFERRIKELANSNGDIKQGSYGHLKNLINHWNKKGTWKMPPIIMISECFKENEYQTPYQLVEGHNRLAWIKYFALNDSELKLAETHKVWVMKRK</sequence>
<proteinExistence type="predicted"/>
<evidence type="ECO:0000313" key="2">
    <source>
        <dbReference type="Proteomes" id="UP000031778"/>
    </source>
</evidence>
<dbReference type="KEGG" id="bby:CY96_29780"/>
<accession>A0A9W3PUA2</accession>
<gene>
    <name evidence="1" type="ORF">CY96_29780</name>
</gene>
<reference evidence="2" key="1">
    <citation type="submission" date="2014-03" db="EMBL/GenBank/DDBJ databases">
        <title>The Complete Genome Sequence of Bacillus bombyseptieus.</title>
        <authorList>
            <person name="Cheng T."/>
            <person name="Lin P."/>
            <person name="Jin S."/>
            <person name="Wu Y."/>
            <person name="Fu B."/>
            <person name="Long R."/>
            <person name="Liu D."/>
            <person name="Guo Y."/>
            <person name="Peng L."/>
            <person name="Xia Q."/>
        </authorList>
    </citation>
    <scope>NUCLEOTIDE SEQUENCE [LARGE SCALE GENOMIC DNA]</scope>
    <source>
        <strain evidence="2">wang</strain>
        <plasmid evidence="2">pBb</plasmid>
    </source>
</reference>
<evidence type="ECO:0000313" key="1">
    <source>
        <dbReference type="EMBL" id="AHX21985.1"/>
    </source>
</evidence>
<geneLocation type="plasmid" evidence="1 2">
    <name>pBb</name>
</geneLocation>
<name>A0A9W3PUA2_9BACI</name>
<keyword evidence="1" id="KW-0614">Plasmid</keyword>
<keyword evidence="2" id="KW-1185">Reference proteome</keyword>
<dbReference type="AlphaFoldDB" id="A0A9W3PUA2"/>
<protein>
    <submittedName>
        <fullName evidence="1">Uncharacterized protein</fullName>
    </submittedName>
</protein>